<evidence type="ECO:0000313" key="2">
    <source>
        <dbReference type="Proteomes" id="UP000299102"/>
    </source>
</evidence>
<dbReference type="OrthoDB" id="425619at2759"/>
<reference evidence="1 2" key="1">
    <citation type="journal article" date="2019" name="Commun. Biol.">
        <title>The bagworm genome reveals a unique fibroin gene that provides high tensile strength.</title>
        <authorList>
            <person name="Kono N."/>
            <person name="Nakamura H."/>
            <person name="Ohtoshi R."/>
            <person name="Tomita M."/>
            <person name="Numata K."/>
            <person name="Arakawa K."/>
        </authorList>
    </citation>
    <scope>NUCLEOTIDE SEQUENCE [LARGE SCALE GENOMIC DNA]</scope>
</reference>
<sequence length="107" mass="12514">MLKDDTFLERSDNLNHIREMLEKNLERAHEKATKTYNTRSKPISYQVGQEVFRRNHCLSNASNGINAKFLPKYLKGRIRRKIGNALYDVEDLRGNLIGRFHASDIRP</sequence>
<dbReference type="AlphaFoldDB" id="A0A4C2AD22"/>
<proteinExistence type="predicted"/>
<name>A0A4C2AD22_EUMVA</name>
<accession>A0A4C2AD22</accession>
<keyword evidence="2" id="KW-1185">Reference proteome</keyword>
<dbReference type="Proteomes" id="UP000299102">
    <property type="component" value="Unassembled WGS sequence"/>
</dbReference>
<gene>
    <name evidence="1" type="ORF">EVAR_69960_1</name>
</gene>
<comment type="caution">
    <text evidence="1">The sequence shown here is derived from an EMBL/GenBank/DDBJ whole genome shotgun (WGS) entry which is preliminary data.</text>
</comment>
<organism evidence="1 2">
    <name type="scientific">Eumeta variegata</name>
    <name type="common">Bagworm moth</name>
    <name type="synonym">Eumeta japonica</name>
    <dbReference type="NCBI Taxonomy" id="151549"/>
    <lineage>
        <taxon>Eukaryota</taxon>
        <taxon>Metazoa</taxon>
        <taxon>Ecdysozoa</taxon>
        <taxon>Arthropoda</taxon>
        <taxon>Hexapoda</taxon>
        <taxon>Insecta</taxon>
        <taxon>Pterygota</taxon>
        <taxon>Neoptera</taxon>
        <taxon>Endopterygota</taxon>
        <taxon>Lepidoptera</taxon>
        <taxon>Glossata</taxon>
        <taxon>Ditrysia</taxon>
        <taxon>Tineoidea</taxon>
        <taxon>Psychidae</taxon>
        <taxon>Oiketicinae</taxon>
        <taxon>Eumeta</taxon>
    </lineage>
</organism>
<dbReference type="EMBL" id="BGZK01002990">
    <property type="protein sequence ID" value="GBP97702.1"/>
    <property type="molecule type" value="Genomic_DNA"/>
</dbReference>
<evidence type="ECO:0000313" key="1">
    <source>
        <dbReference type="EMBL" id="GBP97702.1"/>
    </source>
</evidence>
<protein>
    <submittedName>
        <fullName evidence="1">Uncharacterized protein</fullName>
    </submittedName>
</protein>